<dbReference type="RefSeq" id="WP_142449378.1">
    <property type="nucleotide sequence ID" value="NZ_FXTA01000001.1"/>
</dbReference>
<reference evidence="1 4" key="2">
    <citation type="submission" date="2019-11" db="EMBL/GenBank/DDBJ databases">
        <title>Flavobacterium resistens genome.</title>
        <authorList>
            <person name="Wilson V.M."/>
            <person name="Newman J.D."/>
        </authorList>
    </citation>
    <scope>NUCLEOTIDE SEQUENCE [LARGE SCALE GENOMIC DNA]</scope>
    <source>
        <strain evidence="1 4">DSM 19382</strain>
    </source>
</reference>
<proteinExistence type="predicted"/>
<evidence type="ECO:0000313" key="3">
    <source>
        <dbReference type="Proteomes" id="UP000317289"/>
    </source>
</evidence>
<dbReference type="EMBL" id="WKKG01000012">
    <property type="protein sequence ID" value="MRX70281.1"/>
    <property type="molecule type" value="Genomic_DNA"/>
</dbReference>
<reference evidence="2 3" key="1">
    <citation type="submission" date="2017-05" db="EMBL/GenBank/DDBJ databases">
        <authorList>
            <person name="Varghese N."/>
            <person name="Submissions S."/>
        </authorList>
    </citation>
    <scope>NUCLEOTIDE SEQUENCE [LARGE SCALE GENOMIC DNA]</scope>
    <source>
        <strain evidence="2 3">DSM 19382</strain>
    </source>
</reference>
<dbReference type="Proteomes" id="UP000468990">
    <property type="component" value="Unassembled WGS sequence"/>
</dbReference>
<evidence type="ECO:0000313" key="1">
    <source>
        <dbReference type="EMBL" id="MRX70281.1"/>
    </source>
</evidence>
<dbReference type="EMBL" id="FXTA01000001">
    <property type="protein sequence ID" value="SMO42457.1"/>
    <property type="molecule type" value="Genomic_DNA"/>
</dbReference>
<sequence>MAGSLTDLQNLLNQAAKELPDKALRIIGVEGLKFIKKNFRDQGFNDTGLEKWQKRKTTDKNGRDLTRYSTNRNGRSAGSLTKFGLRDVNRAILVGHDTGGDKLINSFKYNIIRASSQVNFRTTKKYAGRHNEGLDGMPKRQFMGKSKYLDNQISQKIKKELDKLLR</sequence>
<dbReference type="AlphaFoldDB" id="A0A521B5S1"/>
<accession>A0A521B5S1</accession>
<gene>
    <name evidence="1" type="ORF">GJU42_20085</name>
    <name evidence="2" type="ORF">SAMN06265349_101717</name>
</gene>
<protein>
    <submittedName>
        <fullName evidence="1">Phage morphogenesis protein</fullName>
    </submittedName>
</protein>
<dbReference type="Proteomes" id="UP000317289">
    <property type="component" value="Unassembled WGS sequence"/>
</dbReference>
<evidence type="ECO:0000313" key="2">
    <source>
        <dbReference type="EMBL" id="SMO42457.1"/>
    </source>
</evidence>
<name>A0A521B5S1_9FLAO</name>
<keyword evidence="4" id="KW-1185">Reference proteome</keyword>
<organism evidence="2 3">
    <name type="scientific">Flavobacterium resistens</name>
    <dbReference type="NCBI Taxonomy" id="443612"/>
    <lineage>
        <taxon>Bacteria</taxon>
        <taxon>Pseudomonadati</taxon>
        <taxon>Bacteroidota</taxon>
        <taxon>Flavobacteriia</taxon>
        <taxon>Flavobacteriales</taxon>
        <taxon>Flavobacteriaceae</taxon>
        <taxon>Flavobacterium</taxon>
    </lineage>
</organism>
<evidence type="ECO:0000313" key="4">
    <source>
        <dbReference type="Proteomes" id="UP000468990"/>
    </source>
</evidence>
<dbReference type="OrthoDB" id="964176at2"/>